<accession>A0A178LWI1</accession>
<evidence type="ECO:0000256" key="3">
    <source>
        <dbReference type="ARBA" id="ARBA00023002"/>
    </source>
</evidence>
<dbReference type="Pfam" id="PF19299">
    <property type="entry name" value="DUF5914"/>
    <property type="match status" value="1"/>
</dbReference>
<dbReference type="Gene3D" id="2.102.10.10">
    <property type="entry name" value="Rieske [2Fe-2S] iron-sulphur domain"/>
    <property type="match status" value="1"/>
</dbReference>
<dbReference type="SUPFAM" id="SSF50022">
    <property type="entry name" value="ISP domain"/>
    <property type="match status" value="1"/>
</dbReference>
<dbReference type="RefSeq" id="WP_064282208.1">
    <property type="nucleotide sequence ID" value="NZ_LWCS01000023.1"/>
</dbReference>
<sequence>MRLLSRLTTSFSKASPLELLPRTAWARQTPTYRQAAPEVIAAALARSQARPSGNWFVVAASAGVTSRPHAANVAGAELVCWRDADGVLRIGPARCPHLGADLCTGTVDRGHLVCPWHGLRLTGRSRPDWPAVPAFDDGVLIWARLDRIGGEAPTPEPILPVRPDGAQIAAVTQLTGACEAADIIANRMDPWHGAWFHPYSFTRLEVLSAPPESPDVPEELDRFLVAVTFRLGRLGIPVIAEFTSPEPRTLVMRIVEGEGTGSVVETHATPTGYGSDGQPRSTVTEAVIAHSDRPGFARALRAAPLITPFMKHAANRLWRDDLLYAERLHTVRRQDADGTAYLLAPTDEPAN</sequence>
<keyword evidence="1" id="KW-0001">2Fe-2S</keyword>
<dbReference type="PANTHER" id="PTHR21266">
    <property type="entry name" value="IRON-SULFUR DOMAIN CONTAINING PROTEIN"/>
    <property type="match status" value="1"/>
</dbReference>
<dbReference type="InterPro" id="IPR017941">
    <property type="entry name" value="Rieske_2Fe-2S"/>
</dbReference>
<dbReference type="STRING" id="912594.AWC12_29030"/>
<dbReference type="GO" id="GO:0004497">
    <property type="term" value="F:monooxygenase activity"/>
    <property type="evidence" value="ECO:0007669"/>
    <property type="project" value="UniProtKB-ARBA"/>
</dbReference>
<gene>
    <name evidence="7" type="ORF">A4X20_20645</name>
</gene>
<proteinExistence type="predicted"/>
<keyword evidence="4" id="KW-0408">Iron</keyword>
<keyword evidence="2" id="KW-0479">Metal-binding</keyword>
<dbReference type="InterPro" id="IPR050584">
    <property type="entry name" value="Cholesterol_7-desaturase"/>
</dbReference>
<keyword evidence="5" id="KW-0411">Iron-sulfur</keyword>
<dbReference type="InterPro" id="IPR036922">
    <property type="entry name" value="Rieske_2Fe-2S_sf"/>
</dbReference>
<dbReference type="Pfam" id="PF00355">
    <property type="entry name" value="Rieske"/>
    <property type="match status" value="1"/>
</dbReference>
<reference evidence="7 8" key="1">
    <citation type="submission" date="2016-04" db="EMBL/GenBank/DDBJ databases">
        <title>Draft Genome Sequences of Staphylococcus capitis Strain H36, S. capitis Strain H65, S. cohnii Strain H62, S. hominis Strain H69, Mycobacterium iranicum Strain H39, Plantibacter sp. Strain H53, Pseudomonas oryzihabitans Strain H72, and Microbacterium sp. Strain H83, isolated from residential settings.</title>
        <authorList>
            <person name="Lymperopoulou D."/>
            <person name="Adams R.I."/>
            <person name="Lindow S."/>
            <person name="Coil D.A."/>
            <person name="Jospin G."/>
            <person name="Eisen J.A."/>
        </authorList>
    </citation>
    <scope>NUCLEOTIDE SEQUENCE [LARGE SCALE GENOMIC DNA]</scope>
    <source>
        <strain evidence="7 8">H39</strain>
    </source>
</reference>
<dbReference type="EMBL" id="LWCS01000023">
    <property type="protein sequence ID" value="OAN38005.1"/>
    <property type="molecule type" value="Genomic_DNA"/>
</dbReference>
<dbReference type="InterPro" id="IPR045612">
    <property type="entry name" value="DUF5914"/>
</dbReference>
<organism evidence="7 8">
    <name type="scientific">Mycolicibacterium iranicum</name>
    <name type="common">Mycobacterium iranicum</name>
    <dbReference type="NCBI Taxonomy" id="912594"/>
    <lineage>
        <taxon>Bacteria</taxon>
        <taxon>Bacillati</taxon>
        <taxon>Actinomycetota</taxon>
        <taxon>Actinomycetes</taxon>
        <taxon>Mycobacteriales</taxon>
        <taxon>Mycobacteriaceae</taxon>
        <taxon>Mycolicibacterium</taxon>
    </lineage>
</organism>
<evidence type="ECO:0000313" key="8">
    <source>
        <dbReference type="Proteomes" id="UP000078396"/>
    </source>
</evidence>
<dbReference type="GO" id="GO:0046872">
    <property type="term" value="F:metal ion binding"/>
    <property type="evidence" value="ECO:0007669"/>
    <property type="project" value="UniProtKB-KW"/>
</dbReference>
<dbReference type="eggNOG" id="COG4638">
    <property type="taxonomic scope" value="Bacteria"/>
</dbReference>
<evidence type="ECO:0000313" key="7">
    <source>
        <dbReference type="EMBL" id="OAN38005.1"/>
    </source>
</evidence>
<feature type="domain" description="Rieske" evidence="6">
    <location>
        <begin position="55"/>
        <end position="143"/>
    </location>
</feature>
<dbReference type="GO" id="GO:0016705">
    <property type="term" value="F:oxidoreductase activity, acting on paired donors, with incorporation or reduction of molecular oxygen"/>
    <property type="evidence" value="ECO:0007669"/>
    <property type="project" value="UniProtKB-ARBA"/>
</dbReference>
<dbReference type="OrthoDB" id="4741956at2"/>
<dbReference type="GO" id="GO:0051537">
    <property type="term" value="F:2 iron, 2 sulfur cluster binding"/>
    <property type="evidence" value="ECO:0007669"/>
    <property type="project" value="UniProtKB-KW"/>
</dbReference>
<evidence type="ECO:0000256" key="2">
    <source>
        <dbReference type="ARBA" id="ARBA00022723"/>
    </source>
</evidence>
<name>A0A178LWI1_MYCIR</name>
<comment type="caution">
    <text evidence="7">The sequence shown here is derived from an EMBL/GenBank/DDBJ whole genome shotgun (WGS) entry which is preliminary data.</text>
</comment>
<dbReference type="AlphaFoldDB" id="A0A178LWI1"/>
<evidence type="ECO:0000256" key="5">
    <source>
        <dbReference type="ARBA" id="ARBA00023014"/>
    </source>
</evidence>
<protein>
    <submittedName>
        <fullName evidence="7">2Fe-2S ferredoxin</fullName>
    </submittedName>
</protein>
<evidence type="ECO:0000259" key="6">
    <source>
        <dbReference type="PROSITE" id="PS51296"/>
    </source>
</evidence>
<dbReference type="PROSITE" id="PS51296">
    <property type="entry name" value="RIESKE"/>
    <property type="match status" value="1"/>
</dbReference>
<dbReference type="PANTHER" id="PTHR21266:SF60">
    <property type="entry name" value="3-KETOSTEROID-9-ALPHA-MONOOXYGENASE, OXYGENASE COMPONENT"/>
    <property type="match status" value="1"/>
</dbReference>
<keyword evidence="3" id="KW-0560">Oxidoreductase</keyword>
<evidence type="ECO:0000256" key="4">
    <source>
        <dbReference type="ARBA" id="ARBA00023004"/>
    </source>
</evidence>
<evidence type="ECO:0000256" key="1">
    <source>
        <dbReference type="ARBA" id="ARBA00022714"/>
    </source>
</evidence>
<dbReference type="Proteomes" id="UP000078396">
    <property type="component" value="Unassembled WGS sequence"/>
</dbReference>